<accession>A0A921U0X1</accession>
<proteinExistence type="predicted"/>
<name>A0A921U0X1_SORBI</name>
<gene>
    <name evidence="2" type="ORF">BDA96_10G158800</name>
</gene>
<feature type="compositionally biased region" description="Basic and acidic residues" evidence="1">
    <location>
        <begin position="21"/>
        <end position="35"/>
    </location>
</feature>
<protein>
    <submittedName>
        <fullName evidence="2">Uncharacterized protein</fullName>
    </submittedName>
</protein>
<evidence type="ECO:0000313" key="3">
    <source>
        <dbReference type="Proteomes" id="UP000807115"/>
    </source>
</evidence>
<dbReference type="EMBL" id="CM027689">
    <property type="protein sequence ID" value="KAG0514078.1"/>
    <property type="molecule type" value="Genomic_DNA"/>
</dbReference>
<comment type="caution">
    <text evidence="2">The sequence shown here is derived from an EMBL/GenBank/DDBJ whole genome shotgun (WGS) entry which is preliminary data.</text>
</comment>
<reference evidence="2" key="1">
    <citation type="journal article" date="2019" name="BMC Genomics">
        <title>A new reference genome for Sorghum bicolor reveals high levels of sequence similarity between sweet and grain genotypes: implications for the genetics of sugar metabolism.</title>
        <authorList>
            <person name="Cooper E.A."/>
            <person name="Brenton Z.W."/>
            <person name="Flinn B.S."/>
            <person name="Jenkins J."/>
            <person name="Shu S."/>
            <person name="Flowers D."/>
            <person name="Luo F."/>
            <person name="Wang Y."/>
            <person name="Xia P."/>
            <person name="Barry K."/>
            <person name="Daum C."/>
            <person name="Lipzen A."/>
            <person name="Yoshinaga Y."/>
            <person name="Schmutz J."/>
            <person name="Saski C."/>
            <person name="Vermerris W."/>
            <person name="Kresovich S."/>
        </authorList>
    </citation>
    <scope>NUCLEOTIDE SEQUENCE</scope>
</reference>
<organism evidence="2 3">
    <name type="scientific">Sorghum bicolor</name>
    <name type="common">Sorghum</name>
    <name type="synonym">Sorghum vulgare</name>
    <dbReference type="NCBI Taxonomy" id="4558"/>
    <lineage>
        <taxon>Eukaryota</taxon>
        <taxon>Viridiplantae</taxon>
        <taxon>Streptophyta</taxon>
        <taxon>Embryophyta</taxon>
        <taxon>Tracheophyta</taxon>
        <taxon>Spermatophyta</taxon>
        <taxon>Magnoliopsida</taxon>
        <taxon>Liliopsida</taxon>
        <taxon>Poales</taxon>
        <taxon>Poaceae</taxon>
        <taxon>PACMAD clade</taxon>
        <taxon>Panicoideae</taxon>
        <taxon>Andropogonodae</taxon>
        <taxon>Andropogoneae</taxon>
        <taxon>Sorghinae</taxon>
        <taxon>Sorghum</taxon>
    </lineage>
</organism>
<dbReference type="Proteomes" id="UP000807115">
    <property type="component" value="Chromosome 10"/>
</dbReference>
<feature type="non-terminal residue" evidence="2">
    <location>
        <position position="178"/>
    </location>
</feature>
<dbReference type="AlphaFoldDB" id="A0A921U0X1"/>
<sequence>MANSGAQVASLPSEWSGGGALDERDNRSEPVERDPIGPAAVGAELARLLEVVDAVLAEGDVEAWHRGGGGGAGGGERIGARGVAAGIGNGALGDDVVSSSAIWMRSTTEATVRGASAAAAGELIVGRFAEGGDVRAGGRRGPVVRWWMGEQQGQAGRRRDAEVARGGATGAEKMRVCL</sequence>
<reference evidence="2" key="2">
    <citation type="submission" date="2020-10" db="EMBL/GenBank/DDBJ databases">
        <authorList>
            <person name="Cooper E.A."/>
            <person name="Brenton Z.W."/>
            <person name="Flinn B.S."/>
            <person name="Jenkins J."/>
            <person name="Shu S."/>
            <person name="Flowers D."/>
            <person name="Luo F."/>
            <person name="Wang Y."/>
            <person name="Xia P."/>
            <person name="Barry K."/>
            <person name="Daum C."/>
            <person name="Lipzen A."/>
            <person name="Yoshinaga Y."/>
            <person name="Schmutz J."/>
            <person name="Saski C."/>
            <person name="Vermerris W."/>
            <person name="Kresovich S."/>
        </authorList>
    </citation>
    <scope>NUCLEOTIDE SEQUENCE</scope>
</reference>
<evidence type="ECO:0000313" key="2">
    <source>
        <dbReference type="EMBL" id="KAG0514078.1"/>
    </source>
</evidence>
<feature type="region of interest" description="Disordered" evidence="1">
    <location>
        <begin position="1"/>
        <end position="36"/>
    </location>
</feature>
<evidence type="ECO:0000256" key="1">
    <source>
        <dbReference type="SAM" id="MobiDB-lite"/>
    </source>
</evidence>